<dbReference type="GO" id="GO:0043066">
    <property type="term" value="P:negative regulation of apoptotic process"/>
    <property type="evidence" value="ECO:0007669"/>
    <property type="project" value="TreeGrafter"/>
</dbReference>
<dbReference type="PANTHER" id="PTHR22984">
    <property type="entry name" value="SERINE/THREONINE-PROTEIN KINASE PIM"/>
    <property type="match status" value="1"/>
</dbReference>
<dbReference type="AlphaFoldDB" id="A0A9W8C775"/>
<evidence type="ECO:0000313" key="14">
    <source>
        <dbReference type="EMBL" id="KAI7809098.1"/>
    </source>
</evidence>
<keyword evidence="7 10" id="KW-0067">ATP-binding</keyword>
<name>A0A9W8C775_TRIRA</name>
<dbReference type="Pfam" id="PF00069">
    <property type="entry name" value="Pkinase"/>
    <property type="match status" value="1"/>
</dbReference>
<proteinExistence type="inferred from homology"/>
<dbReference type="Proteomes" id="UP001059041">
    <property type="component" value="Linkage Group LG6"/>
</dbReference>
<organism evidence="14 15">
    <name type="scientific">Triplophysa rosa</name>
    <name type="common">Cave loach</name>
    <dbReference type="NCBI Taxonomy" id="992332"/>
    <lineage>
        <taxon>Eukaryota</taxon>
        <taxon>Metazoa</taxon>
        <taxon>Chordata</taxon>
        <taxon>Craniata</taxon>
        <taxon>Vertebrata</taxon>
        <taxon>Euteleostomi</taxon>
        <taxon>Actinopterygii</taxon>
        <taxon>Neopterygii</taxon>
        <taxon>Teleostei</taxon>
        <taxon>Ostariophysi</taxon>
        <taxon>Cypriniformes</taxon>
        <taxon>Nemacheilidae</taxon>
        <taxon>Triplophysa</taxon>
    </lineage>
</organism>
<protein>
    <recommendedName>
        <fullName evidence="2">non-specific serine/threonine protein kinase</fullName>
        <ecNumber evidence="2">2.7.11.1</ecNumber>
    </recommendedName>
</protein>
<feature type="non-terminal residue" evidence="14">
    <location>
        <position position="1"/>
    </location>
</feature>
<reference evidence="14" key="1">
    <citation type="submission" date="2021-02" db="EMBL/GenBank/DDBJ databases">
        <title>Comparative genomics reveals that relaxation of natural selection precedes convergent phenotypic evolution of cavefish.</title>
        <authorList>
            <person name="Peng Z."/>
        </authorList>
    </citation>
    <scope>NUCLEOTIDE SEQUENCE</scope>
    <source>
        <tissue evidence="14">Muscle</tissue>
    </source>
</reference>
<accession>A0A9W8C775</accession>
<evidence type="ECO:0000256" key="1">
    <source>
        <dbReference type="ARBA" id="ARBA00005505"/>
    </source>
</evidence>
<dbReference type="InterPro" id="IPR011009">
    <property type="entry name" value="Kinase-like_dom_sf"/>
</dbReference>
<comment type="catalytic activity">
    <reaction evidence="9">
        <text>L-seryl-[protein] + ATP = O-phospho-L-seryl-[protein] + ADP + H(+)</text>
        <dbReference type="Rhea" id="RHEA:17989"/>
        <dbReference type="Rhea" id="RHEA-COMP:9863"/>
        <dbReference type="Rhea" id="RHEA-COMP:11604"/>
        <dbReference type="ChEBI" id="CHEBI:15378"/>
        <dbReference type="ChEBI" id="CHEBI:29999"/>
        <dbReference type="ChEBI" id="CHEBI:30616"/>
        <dbReference type="ChEBI" id="CHEBI:83421"/>
        <dbReference type="ChEBI" id="CHEBI:456216"/>
        <dbReference type="EC" id="2.7.11.1"/>
    </reaction>
</comment>
<evidence type="ECO:0000256" key="2">
    <source>
        <dbReference type="ARBA" id="ARBA00012513"/>
    </source>
</evidence>
<dbReference type="InterPro" id="IPR051138">
    <property type="entry name" value="PIM_Ser/Thr_kinase"/>
</dbReference>
<dbReference type="PANTHER" id="PTHR22984:SF11">
    <property type="entry name" value="AURORA KINASE-RELATED"/>
    <property type="match status" value="1"/>
</dbReference>
<dbReference type="SUPFAM" id="SSF56112">
    <property type="entry name" value="Protein kinase-like (PK-like)"/>
    <property type="match status" value="1"/>
</dbReference>
<keyword evidence="6 14" id="KW-0418">Kinase</keyword>
<evidence type="ECO:0000256" key="5">
    <source>
        <dbReference type="ARBA" id="ARBA00022741"/>
    </source>
</evidence>
<evidence type="ECO:0000256" key="10">
    <source>
        <dbReference type="PROSITE-ProRule" id="PRU10141"/>
    </source>
</evidence>
<dbReference type="GO" id="GO:0005737">
    <property type="term" value="C:cytoplasm"/>
    <property type="evidence" value="ECO:0007669"/>
    <property type="project" value="TreeGrafter"/>
</dbReference>
<dbReference type="SMART" id="SM00220">
    <property type="entry name" value="S_TKc"/>
    <property type="match status" value="1"/>
</dbReference>
<evidence type="ECO:0000256" key="12">
    <source>
        <dbReference type="SAM" id="MobiDB-lite"/>
    </source>
</evidence>
<evidence type="ECO:0000256" key="9">
    <source>
        <dbReference type="ARBA" id="ARBA00048679"/>
    </source>
</evidence>
<dbReference type="EMBL" id="JAFHDT010000006">
    <property type="protein sequence ID" value="KAI7809098.1"/>
    <property type="molecule type" value="Genomic_DNA"/>
</dbReference>
<keyword evidence="15" id="KW-1185">Reference proteome</keyword>
<dbReference type="PROSITE" id="PS50011">
    <property type="entry name" value="PROTEIN_KINASE_DOM"/>
    <property type="match status" value="1"/>
</dbReference>
<evidence type="ECO:0000256" key="8">
    <source>
        <dbReference type="ARBA" id="ARBA00047899"/>
    </source>
</evidence>
<dbReference type="Gene3D" id="1.10.510.10">
    <property type="entry name" value="Transferase(Phosphotransferase) domain 1"/>
    <property type="match status" value="1"/>
</dbReference>
<keyword evidence="5 10" id="KW-0547">Nucleotide-binding</keyword>
<dbReference type="GO" id="GO:0004674">
    <property type="term" value="F:protein serine/threonine kinase activity"/>
    <property type="evidence" value="ECO:0007669"/>
    <property type="project" value="UniProtKB-KW"/>
</dbReference>
<dbReference type="InterPro" id="IPR008271">
    <property type="entry name" value="Ser/Thr_kinase_AS"/>
</dbReference>
<evidence type="ECO:0000259" key="13">
    <source>
        <dbReference type="PROSITE" id="PS50011"/>
    </source>
</evidence>
<dbReference type="GO" id="GO:0005524">
    <property type="term" value="F:ATP binding"/>
    <property type="evidence" value="ECO:0007669"/>
    <property type="project" value="UniProtKB-UniRule"/>
</dbReference>
<dbReference type="Gene3D" id="3.30.200.20">
    <property type="entry name" value="Phosphorylase Kinase, domain 1"/>
    <property type="match status" value="1"/>
</dbReference>
<dbReference type="PROSITE" id="PS00107">
    <property type="entry name" value="PROTEIN_KINASE_ATP"/>
    <property type="match status" value="1"/>
</dbReference>
<dbReference type="InterPro" id="IPR017441">
    <property type="entry name" value="Protein_kinase_ATP_BS"/>
</dbReference>
<dbReference type="PROSITE" id="PS00108">
    <property type="entry name" value="PROTEIN_KINASE_ST"/>
    <property type="match status" value="1"/>
</dbReference>
<keyword evidence="3 11" id="KW-0723">Serine/threonine-protein kinase</keyword>
<keyword evidence="4" id="KW-0808">Transferase</keyword>
<feature type="region of interest" description="Disordered" evidence="12">
    <location>
        <begin position="47"/>
        <end position="93"/>
    </location>
</feature>
<dbReference type="InterPro" id="IPR000719">
    <property type="entry name" value="Prot_kinase_dom"/>
</dbReference>
<evidence type="ECO:0000256" key="11">
    <source>
        <dbReference type="RuleBase" id="RU000304"/>
    </source>
</evidence>
<evidence type="ECO:0000256" key="3">
    <source>
        <dbReference type="ARBA" id="ARBA00022527"/>
    </source>
</evidence>
<evidence type="ECO:0000256" key="6">
    <source>
        <dbReference type="ARBA" id="ARBA00022777"/>
    </source>
</evidence>
<evidence type="ECO:0000313" key="15">
    <source>
        <dbReference type="Proteomes" id="UP001059041"/>
    </source>
</evidence>
<dbReference type="EC" id="2.7.11.1" evidence="2"/>
<dbReference type="GO" id="GO:0007346">
    <property type="term" value="P:regulation of mitotic cell cycle"/>
    <property type="evidence" value="ECO:0007669"/>
    <property type="project" value="TreeGrafter"/>
</dbReference>
<feature type="binding site" evidence="10">
    <location>
        <position position="128"/>
    </location>
    <ligand>
        <name>ATP</name>
        <dbReference type="ChEBI" id="CHEBI:30616"/>
    </ligand>
</feature>
<evidence type="ECO:0000256" key="7">
    <source>
        <dbReference type="ARBA" id="ARBA00022840"/>
    </source>
</evidence>
<feature type="non-terminal residue" evidence="14">
    <location>
        <position position="387"/>
    </location>
</feature>
<gene>
    <name evidence="14" type="ORF">IRJ41_025743</name>
</gene>
<evidence type="ECO:0000256" key="4">
    <source>
        <dbReference type="ARBA" id="ARBA00022679"/>
    </source>
</evidence>
<feature type="compositionally biased region" description="Basic and acidic residues" evidence="12">
    <location>
        <begin position="13"/>
        <end position="25"/>
    </location>
</feature>
<comment type="catalytic activity">
    <reaction evidence="8">
        <text>L-threonyl-[protein] + ATP = O-phospho-L-threonyl-[protein] + ADP + H(+)</text>
        <dbReference type="Rhea" id="RHEA:46608"/>
        <dbReference type="Rhea" id="RHEA-COMP:11060"/>
        <dbReference type="Rhea" id="RHEA-COMP:11605"/>
        <dbReference type="ChEBI" id="CHEBI:15378"/>
        <dbReference type="ChEBI" id="CHEBI:30013"/>
        <dbReference type="ChEBI" id="CHEBI:30616"/>
        <dbReference type="ChEBI" id="CHEBI:61977"/>
        <dbReference type="ChEBI" id="CHEBI:456216"/>
        <dbReference type="EC" id="2.7.11.1"/>
    </reaction>
</comment>
<feature type="compositionally biased region" description="Basic and acidic residues" evidence="12">
    <location>
        <begin position="55"/>
        <end position="83"/>
    </location>
</feature>
<feature type="region of interest" description="Disordered" evidence="12">
    <location>
        <begin position="1"/>
        <end position="33"/>
    </location>
</feature>
<comment type="caution">
    <text evidence="14">The sequence shown here is derived from an EMBL/GenBank/DDBJ whole genome shotgun (WGS) entry which is preliminary data.</text>
</comment>
<feature type="domain" description="Protein kinase" evidence="13">
    <location>
        <begin position="99"/>
        <end position="369"/>
    </location>
</feature>
<comment type="similarity">
    <text evidence="1">Belongs to the protein kinase superfamily. CAMK Ser/Thr protein kinase family. PIM subfamily.</text>
</comment>
<sequence>KHEEESQQLQKKWKLEEEDARHGYEDTSGPYVTLPASYKPLRSLKLPKSVFSDEGDSKRDESNILRDTKKRKSPDQLDSEHPQKKQRFNPEHNCYGRPYTQGHLLGEGGFGSVYAGNRISDGLKVAIKYVSKDLIDEQLEVEGQGLLPIEVALMIRVNSDPACPNILHLIEWFETPEHYIMILERPDPCKDLDKFCYEQGNLEESQAKRVLVQLIRALKHCESKGVLHRDVKPQNILIRTDTHDIKLLDFGCGDLLNDSDYKMFAGTLDYFPPEWYRYRSYRAGPATVWSVGVTLYNILCGTLPFKNRKDIIRGRLRFTRDLSIGKTGLTLNCCCMLYETECRSFIRWCLKANADNRPSLEDIEGHPWLRSTGALFTGQLLLMQRTC</sequence>